<sequence>MSMTAAKAAELMRRAGAPLPYAAGPKDTEEDEDQEWEEGDGEWEYYDEDDGAEEQVEMVDEHGKELRQIRPQMGGRNRMRNVGIHTIEIYYPQFYFKQLDMEEYDARPDRYGPSVIGKYTKGIGQVEARYPTDDEDPVSFAMTVTHRLIERMEREGFNETHKYSQDGSTLKCWNSIGRLDVGSESLIDRSKSMKAYVMDLFERHGDGEGNIEGVDLYNACYGGQAAGLSCQNWVESDRWDGRYGIAIATDVSDAPHQALFTVGAACTATLYYPDAPLPHHSHRSSCILHRFDFFKPVGWYHMGPVVDGKYSIDAYMNCVDTCYHGLKQKMNGRPLLQITDYNVFHTGGGYHVVKKAFDRCIRSEDPKTPAAVREEYVKAKLLPSVHLLKLIGPCHTVSSFLNISSVIMSEWDKALGKILLVFTYGSGCASTMYQLRFDDIAWMDPLAVWKVRQLYREAINVKPECQLHQVYVDTWMKFDYRPHGRKLHGFGYHTLQLDAYYLMEIDPWGRRFYHRGGMRTGPMDTRKMNANAVHYDKIENRSLREKFGDLPPDGVSWEAAKKGVDDAGKSLEDKWREIEQEMIFEADVEVEGQAEVIDEKLSRGAFSRKLIVREVGRPLALADDGQAHTYQIIGTWTSMKEAQDMTKTFGGSFTFEVALGANCWEQFYLICDSDRSQKIYPAMPRSFKDMPCVGPHPGPEPPLCWLLSGTPGYDLPGDDEGRPGSRYLVTFSPGKVKYLSWEKVADSPASFTDTGEYYVIGTWSNWKPQIMEQDPNRQGRYSLEVQKSSLGLKFQILRNQDSMQRIYPDVDLDRPGDLYSRVADVGEMGEGRHWEIDGQDGDVFQIILERDPQDLSEICVSWHRLDSRQTK</sequence>
<dbReference type="InterPro" id="IPR013746">
    <property type="entry name" value="HMG_CoA_synt_C_dom"/>
</dbReference>
<keyword evidence="7" id="KW-1185">Reference proteome</keyword>
<feature type="domain" description="Hydroxymethylglutaryl-coenzyme A synthase C-terminal" evidence="5">
    <location>
        <begin position="283"/>
        <end position="359"/>
    </location>
</feature>
<evidence type="ECO:0008006" key="8">
    <source>
        <dbReference type="Google" id="ProtNLM"/>
    </source>
</evidence>
<evidence type="ECO:0000256" key="1">
    <source>
        <dbReference type="ARBA" id="ARBA00007061"/>
    </source>
</evidence>
<dbReference type="Proteomes" id="UP000654075">
    <property type="component" value="Unassembled WGS sequence"/>
</dbReference>
<evidence type="ECO:0000313" key="6">
    <source>
        <dbReference type="EMBL" id="CAE8587255.1"/>
    </source>
</evidence>
<evidence type="ECO:0000259" key="4">
    <source>
        <dbReference type="Pfam" id="PF01154"/>
    </source>
</evidence>
<dbReference type="Pfam" id="PF01154">
    <property type="entry name" value="HMG_CoA_synt_N"/>
    <property type="match status" value="1"/>
</dbReference>
<protein>
    <recommendedName>
        <fullName evidence="8">Hydroxymethylglutaryl-CoA synthase</fullName>
    </recommendedName>
</protein>
<gene>
    <name evidence="6" type="ORF">PGLA1383_LOCUS6096</name>
</gene>
<feature type="domain" description="Hydroxymethylglutaryl-coenzyme A synthase C-terminal" evidence="5">
    <location>
        <begin position="370"/>
        <end position="514"/>
    </location>
</feature>
<evidence type="ECO:0000256" key="3">
    <source>
        <dbReference type="SAM" id="MobiDB-lite"/>
    </source>
</evidence>
<dbReference type="InterPro" id="IPR016039">
    <property type="entry name" value="Thiolase-like"/>
</dbReference>
<dbReference type="AlphaFoldDB" id="A0A813DEM3"/>
<dbReference type="PANTHER" id="PTHR43323">
    <property type="entry name" value="3-HYDROXY-3-METHYLGLUTARYL COENZYME A SYNTHASE"/>
    <property type="match status" value="1"/>
</dbReference>
<dbReference type="GO" id="GO:0004421">
    <property type="term" value="F:hydroxymethylglutaryl-CoA synthase activity"/>
    <property type="evidence" value="ECO:0007669"/>
    <property type="project" value="InterPro"/>
</dbReference>
<dbReference type="SUPFAM" id="SSF53901">
    <property type="entry name" value="Thiolase-like"/>
    <property type="match status" value="2"/>
</dbReference>
<dbReference type="Pfam" id="PF08540">
    <property type="entry name" value="HMG_CoA_synt_C"/>
    <property type="match status" value="2"/>
</dbReference>
<proteinExistence type="inferred from homology"/>
<evidence type="ECO:0000259" key="5">
    <source>
        <dbReference type="Pfam" id="PF08540"/>
    </source>
</evidence>
<dbReference type="InterPro" id="IPR013528">
    <property type="entry name" value="HMG_CoA_synth_N"/>
</dbReference>
<organism evidence="6 7">
    <name type="scientific">Polarella glacialis</name>
    <name type="common">Dinoflagellate</name>
    <dbReference type="NCBI Taxonomy" id="89957"/>
    <lineage>
        <taxon>Eukaryota</taxon>
        <taxon>Sar</taxon>
        <taxon>Alveolata</taxon>
        <taxon>Dinophyceae</taxon>
        <taxon>Suessiales</taxon>
        <taxon>Suessiaceae</taxon>
        <taxon>Polarella</taxon>
    </lineage>
</organism>
<feature type="region of interest" description="Disordered" evidence="3">
    <location>
        <begin position="14"/>
        <end position="42"/>
    </location>
</feature>
<feature type="compositionally biased region" description="Acidic residues" evidence="3">
    <location>
        <begin position="28"/>
        <end position="42"/>
    </location>
</feature>
<comment type="caution">
    <text evidence="6">The sequence shown here is derived from an EMBL/GenBank/DDBJ whole genome shotgun (WGS) entry which is preliminary data.</text>
</comment>
<dbReference type="PANTHER" id="PTHR43323:SF2">
    <property type="entry name" value="HYDROXYMETHYLGLUTARYL-COA SYNTHASE"/>
    <property type="match status" value="1"/>
</dbReference>
<reference evidence="6" key="1">
    <citation type="submission" date="2021-02" db="EMBL/GenBank/DDBJ databases">
        <authorList>
            <person name="Dougan E. K."/>
            <person name="Rhodes N."/>
            <person name="Thang M."/>
            <person name="Chan C."/>
        </authorList>
    </citation>
    <scope>NUCLEOTIDE SEQUENCE</scope>
</reference>
<dbReference type="EMBL" id="CAJNNV010002483">
    <property type="protein sequence ID" value="CAE8587255.1"/>
    <property type="molecule type" value="Genomic_DNA"/>
</dbReference>
<dbReference type="GO" id="GO:0006084">
    <property type="term" value="P:acetyl-CoA metabolic process"/>
    <property type="evidence" value="ECO:0007669"/>
    <property type="project" value="InterPro"/>
</dbReference>
<feature type="domain" description="Hydroxymethylglutaryl-coenzyme A synthase N-terminal" evidence="4">
    <location>
        <begin position="80"/>
        <end position="276"/>
    </location>
</feature>
<comment type="similarity">
    <text evidence="1">Belongs to the thiolase-like superfamily. HMG-CoA synthase family.</text>
</comment>
<dbReference type="OrthoDB" id="444703at2759"/>
<name>A0A813DEM3_POLGL</name>
<evidence type="ECO:0000313" key="7">
    <source>
        <dbReference type="Proteomes" id="UP000654075"/>
    </source>
</evidence>
<accession>A0A813DEM3</accession>
<dbReference type="GO" id="GO:0010142">
    <property type="term" value="P:farnesyl diphosphate biosynthetic process, mevalonate pathway"/>
    <property type="evidence" value="ECO:0007669"/>
    <property type="project" value="InterPro"/>
</dbReference>
<dbReference type="CDD" id="cd00827">
    <property type="entry name" value="init_cond_enzymes"/>
    <property type="match status" value="1"/>
</dbReference>
<keyword evidence="2" id="KW-0808">Transferase</keyword>
<dbReference type="Gene3D" id="3.40.47.10">
    <property type="match status" value="1"/>
</dbReference>
<evidence type="ECO:0000256" key="2">
    <source>
        <dbReference type="ARBA" id="ARBA00022679"/>
    </source>
</evidence>